<accession>A0A2Z6RYD7</accession>
<dbReference type="AlphaFoldDB" id="A0A2Z6RYD7"/>
<protein>
    <submittedName>
        <fullName evidence="2">Kinase-like domain-containing protein</fullName>
    </submittedName>
</protein>
<reference evidence="2" key="2">
    <citation type="submission" date="2019-10" db="EMBL/GenBank/DDBJ databases">
        <title>Conservation and host-specific expression of non-tandemly repeated heterogenous ribosome RNA gene in arbuscular mycorrhizal fungi.</title>
        <authorList>
            <person name="Maeda T."/>
            <person name="Kobayashi Y."/>
            <person name="Nakagawa T."/>
            <person name="Ezawa T."/>
            <person name="Yamaguchi K."/>
            <person name="Bino T."/>
            <person name="Nishimoto Y."/>
            <person name="Shigenobu S."/>
            <person name="Kawaguchi M."/>
        </authorList>
    </citation>
    <scope>NUCLEOTIDE SEQUENCE</scope>
    <source>
        <strain evidence="2">HR1</strain>
    </source>
</reference>
<comment type="caution">
    <text evidence="1">The sequence shown here is derived from an EMBL/GenBank/DDBJ whole genome shotgun (WGS) entry which is preliminary data.</text>
</comment>
<proteinExistence type="predicted"/>
<keyword evidence="3" id="KW-1185">Reference proteome</keyword>
<evidence type="ECO:0000313" key="2">
    <source>
        <dbReference type="EMBL" id="GES80094.1"/>
    </source>
</evidence>
<evidence type="ECO:0000313" key="3">
    <source>
        <dbReference type="Proteomes" id="UP000247702"/>
    </source>
</evidence>
<sequence length="141" mass="16543">MGNDISKNVKDLESKLDKKFSTSPFQPDLFEELSLEVAKQRKIKKMQWIPYKDFKNIKYINEDGYLNYSANLMNNFDRIKNIKILLKELINSEKMTQDELKLTAVEFEYSNEKNLTEVLGISQNPLTLNYVIVVNYYSPST</sequence>
<name>A0A2Z6RYD7_9GLOM</name>
<dbReference type="Proteomes" id="UP000615446">
    <property type="component" value="Unassembled WGS sequence"/>
</dbReference>
<organism evidence="1 3">
    <name type="scientific">Rhizophagus clarus</name>
    <dbReference type="NCBI Taxonomy" id="94130"/>
    <lineage>
        <taxon>Eukaryota</taxon>
        <taxon>Fungi</taxon>
        <taxon>Fungi incertae sedis</taxon>
        <taxon>Mucoromycota</taxon>
        <taxon>Glomeromycotina</taxon>
        <taxon>Glomeromycetes</taxon>
        <taxon>Glomerales</taxon>
        <taxon>Glomeraceae</taxon>
        <taxon>Rhizophagus</taxon>
    </lineage>
</organism>
<keyword evidence="2" id="KW-0418">Kinase</keyword>
<evidence type="ECO:0000313" key="1">
    <source>
        <dbReference type="EMBL" id="GBB96908.1"/>
    </source>
</evidence>
<dbReference type="Proteomes" id="UP000247702">
    <property type="component" value="Unassembled WGS sequence"/>
</dbReference>
<dbReference type="EMBL" id="BLAL01000047">
    <property type="protein sequence ID" value="GES80094.1"/>
    <property type="molecule type" value="Genomic_DNA"/>
</dbReference>
<gene>
    <name evidence="2" type="ORF">RCL2_000738900</name>
    <name evidence="1" type="ORF">RclHR1_02870006</name>
</gene>
<reference evidence="1 3" key="1">
    <citation type="submission" date="2017-11" db="EMBL/GenBank/DDBJ databases">
        <title>The genome of Rhizophagus clarus HR1 reveals common genetic basis of auxotrophy among arbuscular mycorrhizal fungi.</title>
        <authorList>
            <person name="Kobayashi Y."/>
        </authorList>
    </citation>
    <scope>NUCLEOTIDE SEQUENCE [LARGE SCALE GENOMIC DNA]</scope>
    <source>
        <strain evidence="1 3">HR1</strain>
    </source>
</reference>
<dbReference type="EMBL" id="BEXD01002079">
    <property type="protein sequence ID" value="GBB96908.1"/>
    <property type="molecule type" value="Genomic_DNA"/>
</dbReference>
<keyword evidence="2" id="KW-0808">Transferase</keyword>
<dbReference type="GO" id="GO:0016301">
    <property type="term" value="F:kinase activity"/>
    <property type="evidence" value="ECO:0007669"/>
    <property type="project" value="UniProtKB-KW"/>
</dbReference>